<evidence type="ECO:0000256" key="1">
    <source>
        <dbReference type="ARBA" id="ARBA00022690"/>
    </source>
</evidence>
<evidence type="ECO:0000256" key="3">
    <source>
        <dbReference type="SAM" id="SignalP"/>
    </source>
</evidence>
<reference evidence="5" key="1">
    <citation type="submission" date="2020-03" db="EMBL/GenBank/DDBJ databases">
        <title>Castanea mollissima Vanexum genome sequencing.</title>
        <authorList>
            <person name="Staton M."/>
        </authorList>
    </citation>
    <scope>NUCLEOTIDE SEQUENCE</scope>
    <source>
        <tissue evidence="5">Leaf</tissue>
    </source>
</reference>
<proteinExistence type="predicted"/>
<dbReference type="AlphaFoldDB" id="A0A8J4RY61"/>
<dbReference type="Pfam" id="PF16845">
    <property type="entry name" value="SQAPI"/>
    <property type="match status" value="1"/>
</dbReference>
<keyword evidence="6" id="KW-1185">Reference proteome</keyword>
<keyword evidence="2" id="KW-0789">Thiol protease inhibitor</keyword>
<gene>
    <name evidence="5" type="ORF">CMV_002505</name>
</gene>
<keyword evidence="3" id="KW-0732">Signal</keyword>
<dbReference type="SUPFAM" id="SSF54403">
    <property type="entry name" value="Cystatin/monellin"/>
    <property type="match status" value="1"/>
</dbReference>
<dbReference type="GO" id="GO:0004869">
    <property type="term" value="F:cysteine-type endopeptidase inhibitor activity"/>
    <property type="evidence" value="ECO:0007669"/>
    <property type="project" value="UniProtKB-KW"/>
</dbReference>
<name>A0A8J4RY61_9ROSI</name>
<feature type="domain" description="Cystatin" evidence="4">
    <location>
        <begin position="36"/>
        <end position="125"/>
    </location>
</feature>
<accession>A0A8J4RY61</accession>
<sequence>MEPQKKHCFYLLLTLMIVPIYASTALGLGGKRGGGVLVGGWQPIKNITEPHVKEIGEYAVKEYNKESKSQLTFVSVVKGETQVVAGINYRLIVATKDGALAKNYQAVVWEKVWEHFRNLTSFTPVKA</sequence>
<evidence type="ECO:0000313" key="6">
    <source>
        <dbReference type="Proteomes" id="UP000737018"/>
    </source>
</evidence>
<dbReference type="SMART" id="SM00043">
    <property type="entry name" value="CY"/>
    <property type="match status" value="1"/>
</dbReference>
<evidence type="ECO:0000259" key="4">
    <source>
        <dbReference type="SMART" id="SM00043"/>
    </source>
</evidence>
<dbReference type="InterPro" id="IPR000010">
    <property type="entry name" value="Cystatin_dom"/>
</dbReference>
<feature type="signal peptide" evidence="3">
    <location>
        <begin position="1"/>
        <end position="22"/>
    </location>
</feature>
<dbReference type="PANTHER" id="PTHR47364:SF2">
    <property type="entry name" value="CYSTEINE PROTEINASE INHIBITOR 5"/>
    <property type="match status" value="1"/>
</dbReference>
<evidence type="ECO:0000256" key="2">
    <source>
        <dbReference type="ARBA" id="ARBA00022704"/>
    </source>
</evidence>
<dbReference type="PANTHER" id="PTHR47364">
    <property type="entry name" value="CYSTEINE PROTEINASE INHIBITOR 5"/>
    <property type="match status" value="1"/>
</dbReference>
<dbReference type="EMBL" id="JRKL02000181">
    <property type="protein sequence ID" value="KAF3974132.1"/>
    <property type="molecule type" value="Genomic_DNA"/>
</dbReference>
<feature type="chain" id="PRO_5035229285" description="Cystatin domain-containing protein" evidence="3">
    <location>
        <begin position="23"/>
        <end position="127"/>
    </location>
</feature>
<organism evidence="5 6">
    <name type="scientific">Castanea mollissima</name>
    <name type="common">Chinese chestnut</name>
    <dbReference type="NCBI Taxonomy" id="60419"/>
    <lineage>
        <taxon>Eukaryota</taxon>
        <taxon>Viridiplantae</taxon>
        <taxon>Streptophyta</taxon>
        <taxon>Embryophyta</taxon>
        <taxon>Tracheophyta</taxon>
        <taxon>Spermatophyta</taxon>
        <taxon>Magnoliopsida</taxon>
        <taxon>eudicotyledons</taxon>
        <taxon>Gunneridae</taxon>
        <taxon>Pentapetalae</taxon>
        <taxon>rosids</taxon>
        <taxon>fabids</taxon>
        <taxon>Fagales</taxon>
        <taxon>Fagaceae</taxon>
        <taxon>Castanea</taxon>
    </lineage>
</organism>
<dbReference type="Proteomes" id="UP000737018">
    <property type="component" value="Unassembled WGS sequence"/>
</dbReference>
<comment type="caution">
    <text evidence="5">The sequence shown here is derived from an EMBL/GenBank/DDBJ whole genome shotgun (WGS) entry which is preliminary data.</text>
</comment>
<dbReference type="InterPro" id="IPR046350">
    <property type="entry name" value="Cystatin_sf"/>
</dbReference>
<protein>
    <recommendedName>
        <fullName evidence="4">Cystatin domain-containing protein</fullName>
    </recommendedName>
</protein>
<dbReference type="CDD" id="cd00042">
    <property type="entry name" value="CY"/>
    <property type="match status" value="1"/>
</dbReference>
<dbReference type="OrthoDB" id="2016588at2759"/>
<evidence type="ECO:0000313" key="5">
    <source>
        <dbReference type="EMBL" id="KAF3974132.1"/>
    </source>
</evidence>
<keyword evidence="1" id="KW-0646">Protease inhibitor</keyword>
<dbReference type="Gene3D" id="3.10.450.10">
    <property type="match status" value="1"/>
</dbReference>